<organism evidence="2 3">
    <name type="scientific">Cryomyces antarcticus</name>
    <dbReference type="NCBI Taxonomy" id="329879"/>
    <lineage>
        <taxon>Eukaryota</taxon>
        <taxon>Fungi</taxon>
        <taxon>Dikarya</taxon>
        <taxon>Ascomycota</taxon>
        <taxon>Pezizomycotina</taxon>
        <taxon>Dothideomycetes</taxon>
        <taxon>Dothideomycetes incertae sedis</taxon>
        <taxon>Cryomyces</taxon>
    </lineage>
</organism>
<feature type="region of interest" description="Disordered" evidence="1">
    <location>
        <begin position="100"/>
        <end position="176"/>
    </location>
</feature>
<gene>
    <name evidence="2" type="ORF">LTR16_000044</name>
</gene>
<feature type="compositionally biased region" description="Acidic residues" evidence="1">
    <location>
        <begin position="162"/>
        <end position="176"/>
    </location>
</feature>
<evidence type="ECO:0000256" key="1">
    <source>
        <dbReference type="SAM" id="MobiDB-lite"/>
    </source>
</evidence>
<reference evidence="2 3" key="1">
    <citation type="submission" date="2023-08" db="EMBL/GenBank/DDBJ databases">
        <title>Black Yeasts Isolated from many extreme environments.</title>
        <authorList>
            <person name="Coleine C."/>
            <person name="Stajich J.E."/>
            <person name="Selbmann L."/>
        </authorList>
    </citation>
    <scope>NUCLEOTIDE SEQUENCE [LARGE SCALE GENOMIC DNA]</scope>
    <source>
        <strain evidence="2 3">CCFEE 536</strain>
    </source>
</reference>
<dbReference type="EMBL" id="JAVRRA010008207">
    <property type="protein sequence ID" value="KAK5257637.1"/>
    <property type="molecule type" value="Genomic_DNA"/>
</dbReference>
<proteinExistence type="predicted"/>
<name>A0ABR0M095_9PEZI</name>
<sequence>MSESKAPGSVSGLDVWIESMLHETSAKDSALVEALKAPLAQQALVRAWEFLKRNEAVYDLETAHMRLVTVGNLDSTLWVHCCKHNGANHRFRTGISFHRTSSPQMAKDATPSNNAGTMSCGATVEDSAEEPATPAQSGMKDHVTTGAEGAGDTDMADWLVVPDDEDSDWELVEDGA</sequence>
<feature type="compositionally biased region" description="Polar residues" evidence="1">
    <location>
        <begin position="100"/>
        <end position="117"/>
    </location>
</feature>
<evidence type="ECO:0000313" key="3">
    <source>
        <dbReference type="Proteomes" id="UP001357485"/>
    </source>
</evidence>
<keyword evidence="3" id="KW-1185">Reference proteome</keyword>
<accession>A0ABR0M095</accession>
<evidence type="ECO:0000313" key="2">
    <source>
        <dbReference type="EMBL" id="KAK5257637.1"/>
    </source>
</evidence>
<protein>
    <submittedName>
        <fullName evidence="2">Uncharacterized protein</fullName>
    </submittedName>
</protein>
<comment type="caution">
    <text evidence="2">The sequence shown here is derived from an EMBL/GenBank/DDBJ whole genome shotgun (WGS) entry which is preliminary data.</text>
</comment>
<dbReference type="Proteomes" id="UP001357485">
    <property type="component" value="Unassembled WGS sequence"/>
</dbReference>